<keyword evidence="6 15" id="KW-0808">Transferase</keyword>
<dbReference type="GO" id="GO:0005634">
    <property type="term" value="C:nucleus"/>
    <property type="evidence" value="ECO:0007669"/>
    <property type="project" value="UniProtKB-SubCell"/>
</dbReference>
<dbReference type="STRING" id="47428.A0A284QUZ6"/>
<evidence type="ECO:0000256" key="7">
    <source>
        <dbReference type="ARBA" id="ARBA00022723"/>
    </source>
</evidence>
<keyword evidence="11 15" id="KW-0862">Zinc</keyword>
<dbReference type="GO" id="GO:0000724">
    <property type="term" value="P:double-strand break repair via homologous recombination"/>
    <property type="evidence" value="ECO:0007669"/>
    <property type="project" value="TreeGrafter"/>
</dbReference>
<dbReference type="Gene3D" id="3.90.1150.220">
    <property type="match status" value="1"/>
</dbReference>
<sequence length="341" mass="38144">MVSADDVQRVFLQAVLSRGVLSENLAKILWARSIEVVKAADEHVDIQYTGSDASWNDFVAKANKSLDALDLGFRLVQDELTGKKMYVLANLKDDEVAQLATDCSAGEIAFFKAVVEQIMLAPREAYSVSSLAALREVSQVKPTMSKSQAEDVLTSLVANGWLLKSKRGRYSLSVRTQLELQPYLKNTYPDDILECTICQEMVTKGFACHTPNCKVRVHTYCFTQTRKHRSSCPACNVDWPRNGGKPLLSVGEDAAKEGDDQRRRAKHTPAQSDDDSDEEEDMDASQEQSQSQPKRSQRTRKGKAVRMEVDEDDEDVKDEGDDDDDDESPKKSQPSRRSSRK</sequence>
<dbReference type="InterPro" id="IPR014857">
    <property type="entry name" value="Nse1_RING_C4HC3-type"/>
</dbReference>
<dbReference type="PANTHER" id="PTHR20973">
    <property type="entry name" value="NON-SMC ELEMENT 1-RELATED"/>
    <property type="match status" value="1"/>
</dbReference>
<evidence type="ECO:0000256" key="13">
    <source>
        <dbReference type="ARBA" id="ARBA00023204"/>
    </source>
</evidence>
<name>A0A284QUZ6_ARMOS</name>
<dbReference type="InterPro" id="IPR013083">
    <property type="entry name" value="Znf_RING/FYVE/PHD"/>
</dbReference>
<dbReference type="Pfam" id="PF07574">
    <property type="entry name" value="SMC_Nse1"/>
    <property type="match status" value="1"/>
</dbReference>
<keyword evidence="19" id="KW-1185">Reference proteome</keyword>
<dbReference type="GO" id="GO:0061630">
    <property type="term" value="F:ubiquitin protein ligase activity"/>
    <property type="evidence" value="ECO:0007669"/>
    <property type="project" value="UniProtKB-EC"/>
</dbReference>
<dbReference type="EMBL" id="FUEG01000002">
    <property type="protein sequence ID" value="SJL00315.1"/>
    <property type="molecule type" value="Genomic_DNA"/>
</dbReference>
<keyword evidence="8 15" id="KW-0227">DNA damage</keyword>
<dbReference type="OMA" id="WPGDKFV"/>
<feature type="domain" description="Non-structural maintenance of chromosomes element 1 RING C4HC3-type" evidence="17">
    <location>
        <begin position="195"/>
        <end position="235"/>
    </location>
</feature>
<keyword evidence="7 15" id="KW-0479">Metal-binding</keyword>
<evidence type="ECO:0000256" key="5">
    <source>
        <dbReference type="ARBA" id="ARBA00019422"/>
    </source>
</evidence>
<dbReference type="EC" id="2.3.2.27" evidence="4 15"/>
<evidence type="ECO:0000256" key="14">
    <source>
        <dbReference type="ARBA" id="ARBA00023242"/>
    </source>
</evidence>
<dbReference type="GO" id="GO:0030915">
    <property type="term" value="C:Smc5-Smc6 complex"/>
    <property type="evidence" value="ECO:0007669"/>
    <property type="project" value="UniProtKB-UniRule"/>
</dbReference>
<dbReference type="OrthoDB" id="185455at2759"/>
<gene>
    <name evidence="18" type="ORF">ARMOST_03627</name>
</gene>
<comment type="subcellular location">
    <subcellularLocation>
        <location evidence="2 15">Nucleus</location>
    </subcellularLocation>
</comment>
<feature type="region of interest" description="Disordered" evidence="16">
    <location>
        <begin position="230"/>
        <end position="341"/>
    </location>
</feature>
<dbReference type="PANTHER" id="PTHR20973:SF0">
    <property type="entry name" value="NON-STRUCTURAL MAINTENANCE OF CHROMOSOMES ELEMENT 1 HOMOLOG"/>
    <property type="match status" value="1"/>
</dbReference>
<comment type="function">
    <text evidence="15">Acts in a DNA repair pathway for removal of UV-induced DNA damage that is distinct from classical nucleotide excision repair and in repair of ionizing radiation damage. Functions in homologous recombination repair of DNA double strand breaks and in recovery of stalled replication forks.</text>
</comment>
<evidence type="ECO:0000256" key="2">
    <source>
        <dbReference type="ARBA" id="ARBA00004123"/>
    </source>
</evidence>
<evidence type="ECO:0000256" key="3">
    <source>
        <dbReference type="ARBA" id="ARBA00010258"/>
    </source>
</evidence>
<evidence type="ECO:0000256" key="8">
    <source>
        <dbReference type="ARBA" id="ARBA00022763"/>
    </source>
</evidence>
<evidence type="ECO:0000256" key="4">
    <source>
        <dbReference type="ARBA" id="ARBA00012483"/>
    </source>
</evidence>
<accession>A0A284QUZ6</accession>
<dbReference type="Pfam" id="PF08746">
    <property type="entry name" value="zf-RING-like"/>
    <property type="match status" value="1"/>
</dbReference>
<keyword evidence="9 15" id="KW-0863">Zinc-finger</keyword>
<evidence type="ECO:0000256" key="9">
    <source>
        <dbReference type="ARBA" id="ARBA00022771"/>
    </source>
</evidence>
<keyword evidence="14 15" id="KW-0539">Nucleus</keyword>
<feature type="compositionally biased region" description="Basic residues" evidence="16">
    <location>
        <begin position="295"/>
        <end position="304"/>
    </location>
</feature>
<dbReference type="GO" id="GO:0008270">
    <property type="term" value="F:zinc ion binding"/>
    <property type="evidence" value="ECO:0007669"/>
    <property type="project" value="UniProtKB-KW"/>
</dbReference>
<evidence type="ECO:0000256" key="10">
    <source>
        <dbReference type="ARBA" id="ARBA00022786"/>
    </source>
</evidence>
<dbReference type="Gene3D" id="1.10.10.10">
    <property type="entry name" value="Winged helix-like DNA-binding domain superfamily/Winged helix DNA-binding domain"/>
    <property type="match status" value="1"/>
</dbReference>
<proteinExistence type="inferred from homology"/>
<evidence type="ECO:0000313" key="19">
    <source>
        <dbReference type="Proteomes" id="UP000219338"/>
    </source>
</evidence>
<evidence type="ECO:0000256" key="15">
    <source>
        <dbReference type="RuleBase" id="RU368018"/>
    </source>
</evidence>
<comment type="subunit">
    <text evidence="15">Component of the Smc5-Smc6 complex.</text>
</comment>
<evidence type="ECO:0000256" key="11">
    <source>
        <dbReference type="ARBA" id="ARBA00022833"/>
    </source>
</evidence>
<dbReference type="FunFam" id="1.10.10.10:FF:000270">
    <property type="entry name" value="Non-structural maintenance of chromosomes element 1 homolog"/>
    <property type="match status" value="1"/>
</dbReference>
<evidence type="ECO:0000256" key="12">
    <source>
        <dbReference type="ARBA" id="ARBA00023172"/>
    </source>
</evidence>
<dbReference type="InterPro" id="IPR011513">
    <property type="entry name" value="Nse1"/>
</dbReference>
<keyword evidence="10 15" id="KW-0833">Ubl conjugation pathway</keyword>
<comment type="similarity">
    <text evidence="3 15">Belongs to the NSE1 family.</text>
</comment>
<comment type="catalytic activity">
    <reaction evidence="1 15">
        <text>S-ubiquitinyl-[E2 ubiquitin-conjugating enzyme]-L-cysteine + [acceptor protein]-L-lysine = [E2 ubiquitin-conjugating enzyme]-L-cysteine + N(6)-ubiquitinyl-[acceptor protein]-L-lysine.</text>
        <dbReference type="EC" id="2.3.2.27"/>
    </reaction>
</comment>
<dbReference type="InterPro" id="IPR036388">
    <property type="entry name" value="WH-like_DNA-bd_sf"/>
</dbReference>
<organism evidence="18 19">
    <name type="scientific">Armillaria ostoyae</name>
    <name type="common">Armillaria root rot fungus</name>
    <dbReference type="NCBI Taxonomy" id="47428"/>
    <lineage>
        <taxon>Eukaryota</taxon>
        <taxon>Fungi</taxon>
        <taxon>Dikarya</taxon>
        <taxon>Basidiomycota</taxon>
        <taxon>Agaricomycotina</taxon>
        <taxon>Agaricomycetes</taxon>
        <taxon>Agaricomycetidae</taxon>
        <taxon>Agaricales</taxon>
        <taxon>Marasmiineae</taxon>
        <taxon>Physalacriaceae</taxon>
        <taxon>Armillaria</taxon>
    </lineage>
</organism>
<evidence type="ECO:0000256" key="16">
    <source>
        <dbReference type="SAM" id="MobiDB-lite"/>
    </source>
</evidence>
<feature type="compositionally biased region" description="Acidic residues" evidence="16">
    <location>
        <begin position="309"/>
        <end position="327"/>
    </location>
</feature>
<evidence type="ECO:0000256" key="6">
    <source>
        <dbReference type="ARBA" id="ARBA00022679"/>
    </source>
</evidence>
<feature type="compositionally biased region" description="Basic and acidic residues" evidence="16">
    <location>
        <begin position="253"/>
        <end position="262"/>
    </location>
</feature>
<dbReference type="AlphaFoldDB" id="A0A284QUZ6"/>
<reference evidence="19" key="1">
    <citation type="journal article" date="2017" name="Nat. Ecol. Evol.">
        <title>Genome expansion and lineage-specific genetic innovations in the forest pathogenic fungi Armillaria.</title>
        <authorList>
            <person name="Sipos G."/>
            <person name="Prasanna A.N."/>
            <person name="Walter M.C."/>
            <person name="O'Connor E."/>
            <person name="Balint B."/>
            <person name="Krizsan K."/>
            <person name="Kiss B."/>
            <person name="Hess J."/>
            <person name="Varga T."/>
            <person name="Slot J."/>
            <person name="Riley R."/>
            <person name="Boka B."/>
            <person name="Rigling D."/>
            <person name="Barry K."/>
            <person name="Lee J."/>
            <person name="Mihaltcheva S."/>
            <person name="LaButti K."/>
            <person name="Lipzen A."/>
            <person name="Waldron R."/>
            <person name="Moloney N.M."/>
            <person name="Sperisen C."/>
            <person name="Kredics L."/>
            <person name="Vagvoelgyi C."/>
            <person name="Patrignani A."/>
            <person name="Fitzpatrick D."/>
            <person name="Nagy I."/>
            <person name="Doyle S."/>
            <person name="Anderson J.B."/>
            <person name="Grigoriev I.V."/>
            <person name="Gueldener U."/>
            <person name="Muensterkoetter M."/>
            <person name="Nagy L.G."/>
        </authorList>
    </citation>
    <scope>NUCLEOTIDE SEQUENCE [LARGE SCALE GENOMIC DNA]</scope>
    <source>
        <strain evidence="19">C18/9</strain>
    </source>
</reference>
<evidence type="ECO:0000259" key="17">
    <source>
        <dbReference type="Pfam" id="PF08746"/>
    </source>
</evidence>
<evidence type="ECO:0000256" key="1">
    <source>
        <dbReference type="ARBA" id="ARBA00000900"/>
    </source>
</evidence>
<dbReference type="SUPFAM" id="SSF57850">
    <property type="entry name" value="RING/U-box"/>
    <property type="match status" value="1"/>
</dbReference>
<keyword evidence="12 15" id="KW-0233">DNA recombination</keyword>
<feature type="compositionally biased region" description="Acidic residues" evidence="16">
    <location>
        <begin position="272"/>
        <end position="284"/>
    </location>
</feature>
<keyword evidence="13 15" id="KW-0234">DNA repair</keyword>
<dbReference type="Proteomes" id="UP000219338">
    <property type="component" value="Unassembled WGS sequence"/>
</dbReference>
<evidence type="ECO:0000313" key="18">
    <source>
        <dbReference type="EMBL" id="SJL00315.1"/>
    </source>
</evidence>
<protein>
    <recommendedName>
        <fullName evidence="5 15">Non-structural maintenance of chromosomes element 1 homolog</fullName>
        <ecNumber evidence="4 15">2.3.2.27</ecNumber>
    </recommendedName>
</protein>
<dbReference type="Gene3D" id="3.30.40.10">
    <property type="entry name" value="Zinc/RING finger domain, C3HC4 (zinc finger)"/>
    <property type="match status" value="1"/>
</dbReference>